<organism evidence="1 2">
    <name type="scientific">Brachionus plicatilis</name>
    <name type="common">Marine rotifer</name>
    <name type="synonym">Brachionus muelleri</name>
    <dbReference type="NCBI Taxonomy" id="10195"/>
    <lineage>
        <taxon>Eukaryota</taxon>
        <taxon>Metazoa</taxon>
        <taxon>Spiralia</taxon>
        <taxon>Gnathifera</taxon>
        <taxon>Rotifera</taxon>
        <taxon>Eurotatoria</taxon>
        <taxon>Monogononta</taxon>
        <taxon>Pseudotrocha</taxon>
        <taxon>Ploima</taxon>
        <taxon>Brachionidae</taxon>
        <taxon>Brachionus</taxon>
    </lineage>
</organism>
<name>A0A3M7R5F0_BRAPC</name>
<dbReference type="AlphaFoldDB" id="A0A3M7R5F0"/>
<gene>
    <name evidence="1" type="ORF">BpHYR1_038070</name>
</gene>
<proteinExistence type="predicted"/>
<evidence type="ECO:0000313" key="2">
    <source>
        <dbReference type="Proteomes" id="UP000276133"/>
    </source>
</evidence>
<keyword evidence="2" id="KW-1185">Reference proteome</keyword>
<comment type="caution">
    <text evidence="1">The sequence shown here is derived from an EMBL/GenBank/DDBJ whole genome shotgun (WGS) entry which is preliminary data.</text>
</comment>
<protein>
    <submittedName>
        <fullName evidence="1">Uncharacterized protein</fullName>
    </submittedName>
</protein>
<reference evidence="1 2" key="1">
    <citation type="journal article" date="2018" name="Sci. Rep.">
        <title>Genomic signatures of local adaptation to the degree of environmental predictability in rotifers.</title>
        <authorList>
            <person name="Franch-Gras L."/>
            <person name="Hahn C."/>
            <person name="Garcia-Roger E.M."/>
            <person name="Carmona M.J."/>
            <person name="Serra M."/>
            <person name="Gomez A."/>
        </authorList>
    </citation>
    <scope>NUCLEOTIDE SEQUENCE [LARGE SCALE GENOMIC DNA]</scope>
    <source>
        <strain evidence="1">HYR1</strain>
    </source>
</reference>
<dbReference type="EMBL" id="REGN01004207">
    <property type="protein sequence ID" value="RNA18604.1"/>
    <property type="molecule type" value="Genomic_DNA"/>
</dbReference>
<dbReference type="Proteomes" id="UP000276133">
    <property type="component" value="Unassembled WGS sequence"/>
</dbReference>
<sequence length="94" mass="10735">MVMCSSKPLKSRIPFDSEAIWPSGLRVSYANRGPNVLTLLKVIASKLNKKIGIWSTEKYSLSCEQLKVMATSLYGTCPNYISLNEFYWIKRKIQ</sequence>
<accession>A0A3M7R5F0</accession>
<evidence type="ECO:0000313" key="1">
    <source>
        <dbReference type="EMBL" id="RNA18604.1"/>
    </source>
</evidence>